<protein>
    <submittedName>
        <fullName evidence="1">Uncharacterized protein</fullName>
    </submittedName>
</protein>
<dbReference type="Proteomes" id="UP000196239">
    <property type="component" value="Chromosome 1"/>
</dbReference>
<dbReference type="EMBL" id="LN890280">
    <property type="protein sequence ID" value="CUR52094.1"/>
    <property type="molecule type" value="Genomic_DNA"/>
</dbReference>
<accession>A0A128A401</accession>
<proteinExistence type="predicted"/>
<organism evidence="1 2">
    <name type="scientific">Nitrosotalea devaniterrae</name>
    <dbReference type="NCBI Taxonomy" id="1078905"/>
    <lineage>
        <taxon>Archaea</taxon>
        <taxon>Nitrososphaerota</taxon>
        <taxon>Nitrososphaeria</taxon>
        <taxon>Nitrosotaleales</taxon>
        <taxon>Nitrosotaleaceae</taxon>
        <taxon>Nitrosotalea</taxon>
    </lineage>
</organism>
<gene>
    <name evidence="1" type="ORF">NDEV_1329</name>
</gene>
<evidence type="ECO:0000313" key="2">
    <source>
        <dbReference type="Proteomes" id="UP000196239"/>
    </source>
</evidence>
<reference evidence="2" key="1">
    <citation type="submission" date="2015-10" db="EMBL/GenBank/DDBJ databases">
        <authorList>
            <person name="Lehtovirta-Morley L.E."/>
            <person name="Vieille C."/>
        </authorList>
    </citation>
    <scope>NUCLEOTIDE SEQUENCE [LARGE SCALE GENOMIC DNA]</scope>
</reference>
<name>A0A128A401_9ARCH</name>
<dbReference type="KEGG" id="ndv:NDEV_1329"/>
<sequence>MCGKITGIAKTPMTVNIIKVSKLDLFSIMLSYFDMGYNGRKLNLNELVQLSNKFIVS</sequence>
<dbReference type="AlphaFoldDB" id="A0A128A401"/>
<keyword evidence="2" id="KW-1185">Reference proteome</keyword>
<evidence type="ECO:0000313" key="1">
    <source>
        <dbReference type="EMBL" id="CUR52094.1"/>
    </source>
</evidence>